<dbReference type="GO" id="GO:0006612">
    <property type="term" value="P:protein targeting to membrane"/>
    <property type="evidence" value="ECO:0007669"/>
    <property type="project" value="TreeGrafter"/>
</dbReference>
<dbReference type="AlphaFoldDB" id="A0A2Y9QGN9"/>
<keyword evidence="9" id="KW-1185">Reference proteome</keyword>
<dbReference type="InParanoid" id="A0A2Y9QGN9"/>
<dbReference type="GO" id="GO:0005783">
    <property type="term" value="C:endoplasmic reticulum"/>
    <property type="evidence" value="ECO:0007669"/>
    <property type="project" value="TreeGrafter"/>
</dbReference>
<dbReference type="GeneID" id="111818986"/>
<dbReference type="GO" id="GO:0016020">
    <property type="term" value="C:membrane"/>
    <property type="evidence" value="ECO:0007669"/>
    <property type="project" value="UniProtKB-SubCell"/>
</dbReference>
<proteinExistence type="inferred from homology"/>
<gene>
    <name evidence="10" type="primary">LOC111818986</name>
</gene>
<keyword evidence="3 7" id="KW-0812">Transmembrane</keyword>
<dbReference type="PANTHER" id="PTHR22883">
    <property type="entry name" value="ZINC FINGER DHHC DOMAIN CONTAINING PROTEIN"/>
    <property type="match status" value="1"/>
</dbReference>
<accession>A0A2Y9QGN9</accession>
<dbReference type="KEGG" id="tmu:111818986"/>
<feature type="transmembrane region" description="Helical" evidence="7">
    <location>
        <begin position="122"/>
        <end position="148"/>
    </location>
</feature>
<organism evidence="9 10">
    <name type="scientific">Trichechus manatus latirostris</name>
    <name type="common">Florida manatee</name>
    <dbReference type="NCBI Taxonomy" id="127582"/>
    <lineage>
        <taxon>Eukaryota</taxon>
        <taxon>Metazoa</taxon>
        <taxon>Chordata</taxon>
        <taxon>Craniata</taxon>
        <taxon>Vertebrata</taxon>
        <taxon>Euteleostomi</taxon>
        <taxon>Mammalia</taxon>
        <taxon>Eutheria</taxon>
        <taxon>Afrotheria</taxon>
        <taxon>Sirenia</taxon>
        <taxon>Trichechidae</taxon>
        <taxon>Trichechus</taxon>
    </lineage>
</organism>
<dbReference type="PROSITE" id="PS50216">
    <property type="entry name" value="DHHC"/>
    <property type="match status" value="1"/>
</dbReference>
<dbReference type="PANTHER" id="PTHR22883:SF22">
    <property type="entry name" value="PALMITOYLTRANSFERASE ZDHHC11-RELATED"/>
    <property type="match status" value="1"/>
</dbReference>
<evidence type="ECO:0000313" key="9">
    <source>
        <dbReference type="Proteomes" id="UP000248480"/>
    </source>
</evidence>
<dbReference type="Pfam" id="PF01529">
    <property type="entry name" value="DHHC"/>
    <property type="match status" value="1"/>
</dbReference>
<comment type="domain">
    <text evidence="7">The DHHC domain is required for palmitoyltransferase activity.</text>
</comment>
<dbReference type="GO" id="GO:0005794">
    <property type="term" value="C:Golgi apparatus"/>
    <property type="evidence" value="ECO:0007669"/>
    <property type="project" value="TreeGrafter"/>
</dbReference>
<dbReference type="EC" id="2.3.1.225" evidence="7"/>
<evidence type="ECO:0000259" key="8">
    <source>
        <dbReference type="Pfam" id="PF01529"/>
    </source>
</evidence>
<dbReference type="GO" id="GO:0019706">
    <property type="term" value="F:protein-cysteine S-palmitoyltransferase activity"/>
    <property type="evidence" value="ECO:0007669"/>
    <property type="project" value="UniProtKB-EC"/>
</dbReference>
<evidence type="ECO:0000256" key="2">
    <source>
        <dbReference type="ARBA" id="ARBA00022679"/>
    </source>
</evidence>
<comment type="subcellular location">
    <subcellularLocation>
        <location evidence="1">Membrane</location>
        <topology evidence="1">Multi-pass membrane protein</topology>
    </subcellularLocation>
</comment>
<reference evidence="10" key="1">
    <citation type="submission" date="2025-08" db="UniProtKB">
        <authorList>
            <consortium name="RefSeq"/>
        </authorList>
    </citation>
    <scope>IDENTIFICATION</scope>
</reference>
<evidence type="ECO:0000256" key="3">
    <source>
        <dbReference type="ARBA" id="ARBA00022692"/>
    </source>
</evidence>
<evidence type="ECO:0000256" key="4">
    <source>
        <dbReference type="ARBA" id="ARBA00022989"/>
    </source>
</evidence>
<keyword evidence="5 7" id="KW-0472">Membrane</keyword>
<dbReference type="Proteomes" id="UP000248480">
    <property type="component" value="Unplaced"/>
</dbReference>
<name>A0A2Y9QGN9_TRIMA</name>
<sequence>MDRDPCVGSGWLQMDVCGRTRRVTPIAGSGIVKPRSPPPLPRVNGWSWQIHTPQVVVWTMLPALAFTSFVIFIPLFTDTCYCHLCGVTVSERDKLCTACNKCTAGFDHHFMWLNNCVGSRNYWSLFTSVGSALAWLLCLTAILMYLMVQYWVDKEGLRD</sequence>
<dbReference type="InterPro" id="IPR039859">
    <property type="entry name" value="PFA4/ZDH16/20/ERF2-like"/>
</dbReference>
<feature type="transmembrane region" description="Helical" evidence="7">
    <location>
        <begin position="55"/>
        <end position="76"/>
    </location>
</feature>
<dbReference type="RefSeq" id="XP_023580646.1">
    <property type="nucleotide sequence ID" value="XM_023724878.1"/>
</dbReference>
<evidence type="ECO:0000256" key="6">
    <source>
        <dbReference type="ARBA" id="ARBA00023315"/>
    </source>
</evidence>
<evidence type="ECO:0000313" key="10">
    <source>
        <dbReference type="RefSeq" id="XP_023580646.1"/>
    </source>
</evidence>
<protein>
    <recommendedName>
        <fullName evidence="7">Palmitoyltransferase</fullName>
        <ecNumber evidence="7">2.3.1.225</ecNumber>
    </recommendedName>
</protein>
<comment type="catalytic activity">
    <reaction evidence="7">
        <text>L-cysteinyl-[protein] + hexadecanoyl-CoA = S-hexadecanoyl-L-cysteinyl-[protein] + CoA</text>
        <dbReference type="Rhea" id="RHEA:36683"/>
        <dbReference type="Rhea" id="RHEA-COMP:10131"/>
        <dbReference type="Rhea" id="RHEA-COMP:11032"/>
        <dbReference type="ChEBI" id="CHEBI:29950"/>
        <dbReference type="ChEBI" id="CHEBI:57287"/>
        <dbReference type="ChEBI" id="CHEBI:57379"/>
        <dbReference type="ChEBI" id="CHEBI:74151"/>
        <dbReference type="EC" id="2.3.1.225"/>
    </reaction>
</comment>
<keyword evidence="4 7" id="KW-1133">Transmembrane helix</keyword>
<dbReference type="InterPro" id="IPR001594">
    <property type="entry name" value="Palmitoyltrfase_DHHC"/>
</dbReference>
<comment type="similarity">
    <text evidence="7">Belongs to the DHHC palmitoyltransferase family.</text>
</comment>
<evidence type="ECO:0000256" key="7">
    <source>
        <dbReference type="RuleBase" id="RU079119"/>
    </source>
</evidence>
<dbReference type="STRING" id="127582.A0A2Y9QGN9"/>
<feature type="domain" description="Palmitoyltransferase DHHC" evidence="8">
    <location>
        <begin position="78"/>
        <end position="151"/>
    </location>
</feature>
<keyword evidence="2 7" id="KW-0808">Transferase</keyword>
<evidence type="ECO:0000256" key="1">
    <source>
        <dbReference type="ARBA" id="ARBA00004141"/>
    </source>
</evidence>
<keyword evidence="6 7" id="KW-0012">Acyltransferase</keyword>
<evidence type="ECO:0000256" key="5">
    <source>
        <dbReference type="ARBA" id="ARBA00023136"/>
    </source>
</evidence>